<evidence type="ECO:0008006" key="3">
    <source>
        <dbReference type="Google" id="ProtNLM"/>
    </source>
</evidence>
<protein>
    <recommendedName>
        <fullName evidence="3">DUF2188 domain-containing protein</fullName>
    </recommendedName>
</protein>
<dbReference type="RefSeq" id="WP_280943698.1">
    <property type="nucleotide sequence ID" value="NZ_JARYGX010000027.1"/>
</dbReference>
<reference evidence="1" key="2">
    <citation type="submission" date="2023-04" db="EMBL/GenBank/DDBJ databases">
        <authorList>
            <person name="Sun J.-Q."/>
        </authorList>
    </citation>
    <scope>NUCLEOTIDE SEQUENCE</scope>
    <source>
        <strain evidence="1">CC-YY355</strain>
    </source>
</reference>
<accession>A0ABT6MW40</accession>
<reference evidence="1" key="1">
    <citation type="journal article" date="2007" name="Int. J. Syst. Evol. Microbiol.">
        <title>Luteimonas composti sp. nov., a moderately thermophilic bacterium isolated from food waste.</title>
        <authorList>
            <person name="Young C.C."/>
            <person name="Kampfer P."/>
            <person name="Chen W.M."/>
            <person name="Yen W.S."/>
            <person name="Arun A.B."/>
            <person name="Lai W.A."/>
            <person name="Shen F.T."/>
            <person name="Rekha P.D."/>
            <person name="Lin K.Y."/>
            <person name="Chou J.H."/>
        </authorList>
    </citation>
    <scope>NUCLEOTIDE SEQUENCE</scope>
    <source>
        <strain evidence="1">CC-YY355</strain>
    </source>
</reference>
<organism evidence="1 2">
    <name type="scientific">Luteimonas composti</name>
    <dbReference type="NCBI Taxonomy" id="398257"/>
    <lineage>
        <taxon>Bacteria</taxon>
        <taxon>Pseudomonadati</taxon>
        <taxon>Pseudomonadota</taxon>
        <taxon>Gammaproteobacteria</taxon>
        <taxon>Lysobacterales</taxon>
        <taxon>Lysobacteraceae</taxon>
        <taxon>Luteimonas</taxon>
    </lineage>
</organism>
<evidence type="ECO:0000313" key="1">
    <source>
        <dbReference type="EMBL" id="MDH7454481.1"/>
    </source>
</evidence>
<evidence type="ECO:0000313" key="2">
    <source>
        <dbReference type="Proteomes" id="UP001160550"/>
    </source>
</evidence>
<sequence length="83" mass="9276">MEDDYQLVMSPLCQSITDKGHTVRVEIYRGPDTDWTLEAVDEFNNSTVWDDLFATDQAALDEATRTIRDEGIESLVGPPSGVQ</sequence>
<comment type="caution">
    <text evidence="1">The sequence shown here is derived from an EMBL/GenBank/DDBJ whole genome shotgun (WGS) entry which is preliminary data.</text>
</comment>
<proteinExistence type="predicted"/>
<keyword evidence="2" id="KW-1185">Reference proteome</keyword>
<gene>
    <name evidence="1" type="ORF">QF205_15575</name>
</gene>
<dbReference type="EMBL" id="JARYGX010000027">
    <property type="protein sequence ID" value="MDH7454481.1"/>
    <property type="molecule type" value="Genomic_DNA"/>
</dbReference>
<dbReference type="Proteomes" id="UP001160550">
    <property type="component" value="Unassembled WGS sequence"/>
</dbReference>
<name>A0ABT6MW40_9GAMM</name>